<dbReference type="SUPFAM" id="SSF49313">
    <property type="entry name" value="Cadherin-like"/>
    <property type="match status" value="27"/>
</dbReference>
<feature type="domain" description="Cadherin" evidence="21">
    <location>
        <begin position="1834"/>
        <end position="1939"/>
    </location>
</feature>
<dbReference type="GO" id="GO:0007156">
    <property type="term" value="P:homophilic cell adhesion via plasma membrane adhesion molecules"/>
    <property type="evidence" value="ECO:0007669"/>
    <property type="project" value="InterPro"/>
</dbReference>
<dbReference type="FunFam" id="2.60.40.60:FF:000211">
    <property type="entry name" value="Dachsous cadherin-related 2"/>
    <property type="match status" value="1"/>
</dbReference>
<dbReference type="FunFam" id="2.60.40.60:FF:000140">
    <property type="entry name" value="Dachsous cadherin-related 1"/>
    <property type="match status" value="1"/>
</dbReference>
<accession>A0A4U5U2U8</accession>
<feature type="domain" description="Cadherin" evidence="21">
    <location>
        <begin position="2041"/>
        <end position="2143"/>
    </location>
</feature>
<evidence type="ECO:0000256" key="15">
    <source>
        <dbReference type="ARBA" id="ARBA00072299"/>
    </source>
</evidence>
<proteinExistence type="predicted"/>
<feature type="domain" description="Cadherin" evidence="21">
    <location>
        <begin position="1305"/>
        <end position="1405"/>
    </location>
</feature>
<evidence type="ECO:0000313" key="23">
    <source>
        <dbReference type="Proteomes" id="UP000298787"/>
    </source>
</evidence>
<feature type="domain" description="Cadherin" evidence="21">
    <location>
        <begin position="1406"/>
        <end position="1520"/>
    </location>
</feature>
<feature type="domain" description="Cadherin" evidence="21">
    <location>
        <begin position="1197"/>
        <end position="1293"/>
    </location>
</feature>
<feature type="region of interest" description="Disordered" evidence="18">
    <location>
        <begin position="2980"/>
        <end position="3000"/>
    </location>
</feature>
<feature type="domain" description="Cadherin" evidence="21">
    <location>
        <begin position="666"/>
        <end position="770"/>
    </location>
</feature>
<dbReference type="FunFam" id="2.60.40.60:FF:000039">
    <property type="entry name" value="FAT atypical cadherin 3"/>
    <property type="match status" value="1"/>
</dbReference>
<dbReference type="PANTHER" id="PTHR24026">
    <property type="entry name" value="FAT ATYPICAL CADHERIN-RELATED"/>
    <property type="match status" value="1"/>
</dbReference>
<reference evidence="22 23" key="1">
    <citation type="submission" date="2019-01" db="EMBL/GenBank/DDBJ databases">
        <title>Genome Assembly of Collichthys lucidus.</title>
        <authorList>
            <person name="Cai M."/>
            <person name="Xiao S."/>
        </authorList>
    </citation>
    <scope>NUCLEOTIDE SEQUENCE [LARGE SCALE GENOMIC DNA]</scope>
    <source>
        <strain evidence="22">JT15FE1705JMU</strain>
        <tissue evidence="22">Muscle</tissue>
    </source>
</reference>
<feature type="domain" description="Cadherin" evidence="21">
    <location>
        <begin position="125"/>
        <end position="236"/>
    </location>
</feature>
<feature type="compositionally biased region" description="Polar residues" evidence="18">
    <location>
        <begin position="2982"/>
        <end position="2992"/>
    </location>
</feature>
<keyword evidence="4" id="KW-0597">Phosphoprotein</keyword>
<feature type="domain" description="Cadherin" evidence="21">
    <location>
        <begin position="2349"/>
        <end position="2453"/>
    </location>
</feature>
<dbReference type="FunFam" id="2.60.40.60:FF:000116">
    <property type="entry name" value="Dachsous cadherin-related 2"/>
    <property type="match status" value="1"/>
</dbReference>
<dbReference type="GO" id="GO:0005509">
    <property type="term" value="F:calcium ion binding"/>
    <property type="evidence" value="ECO:0007669"/>
    <property type="project" value="UniProtKB-UniRule"/>
</dbReference>
<dbReference type="GO" id="GO:0090251">
    <property type="term" value="P:protein localization involved in establishment of planar polarity"/>
    <property type="evidence" value="ECO:0007669"/>
    <property type="project" value="UniProtKB-ARBA"/>
</dbReference>
<evidence type="ECO:0000256" key="19">
    <source>
        <dbReference type="SAM" id="Phobius"/>
    </source>
</evidence>
<keyword evidence="2" id="KW-1003">Cell membrane</keyword>
<feature type="domain" description="Cadherin" evidence="21">
    <location>
        <begin position="2570"/>
        <end position="2677"/>
    </location>
</feature>
<feature type="domain" description="Cadherin" evidence="21">
    <location>
        <begin position="1090"/>
        <end position="1192"/>
    </location>
</feature>
<feature type="domain" description="Cadherin" evidence="21">
    <location>
        <begin position="1730"/>
        <end position="1833"/>
    </location>
</feature>
<dbReference type="CDD" id="cd11304">
    <property type="entry name" value="Cadherin_repeat"/>
    <property type="match status" value="27"/>
</dbReference>
<evidence type="ECO:0000313" key="22">
    <source>
        <dbReference type="EMBL" id="TKS68457.1"/>
    </source>
</evidence>
<dbReference type="FunFam" id="2.60.40.60:FF:000081">
    <property type="entry name" value="protocadherin Fat 4"/>
    <property type="match status" value="1"/>
</dbReference>
<dbReference type="PROSITE" id="PS50268">
    <property type="entry name" value="CADHERIN_2"/>
    <property type="match status" value="27"/>
</dbReference>
<keyword evidence="23" id="KW-1185">Reference proteome</keyword>
<feature type="domain" description="Cadherin" evidence="21">
    <location>
        <begin position="59"/>
        <end position="124"/>
    </location>
</feature>
<protein>
    <recommendedName>
        <fullName evidence="15">Protocadherin-16</fullName>
    </recommendedName>
    <alternativeName>
        <fullName evidence="16">Protein dachsous homolog 1</fullName>
    </alternativeName>
</protein>
<keyword evidence="8 17" id="KW-0106">Calcium</keyword>
<keyword evidence="12" id="KW-1015">Disulfide bond</keyword>
<keyword evidence="3" id="KW-0245">EGF-like domain</keyword>
<feature type="chain" id="PRO_5020740858" description="Protocadherin-16" evidence="20">
    <location>
        <begin position="27"/>
        <end position="3271"/>
    </location>
</feature>
<feature type="domain" description="Cadherin" evidence="21">
    <location>
        <begin position="874"/>
        <end position="978"/>
    </location>
</feature>
<dbReference type="FunFam" id="2.60.40.60:FF:000007">
    <property type="entry name" value="Protocadherin alpha 2"/>
    <property type="match status" value="1"/>
</dbReference>
<organism evidence="22 23">
    <name type="scientific">Collichthys lucidus</name>
    <name type="common">Big head croaker</name>
    <name type="synonym">Sciaena lucida</name>
    <dbReference type="NCBI Taxonomy" id="240159"/>
    <lineage>
        <taxon>Eukaryota</taxon>
        <taxon>Metazoa</taxon>
        <taxon>Chordata</taxon>
        <taxon>Craniata</taxon>
        <taxon>Vertebrata</taxon>
        <taxon>Euteleostomi</taxon>
        <taxon>Actinopterygii</taxon>
        <taxon>Neopterygii</taxon>
        <taxon>Teleostei</taxon>
        <taxon>Neoteleostei</taxon>
        <taxon>Acanthomorphata</taxon>
        <taxon>Eupercaria</taxon>
        <taxon>Sciaenidae</taxon>
        <taxon>Collichthys</taxon>
    </lineage>
</organism>
<keyword evidence="11 19" id="KW-0472">Membrane</keyword>
<evidence type="ECO:0000256" key="7">
    <source>
        <dbReference type="ARBA" id="ARBA00022737"/>
    </source>
</evidence>
<evidence type="ECO:0000256" key="2">
    <source>
        <dbReference type="ARBA" id="ARBA00022475"/>
    </source>
</evidence>
<evidence type="ECO:0000256" key="14">
    <source>
        <dbReference type="ARBA" id="ARBA00062150"/>
    </source>
</evidence>
<dbReference type="GO" id="GO:0035332">
    <property type="term" value="P:positive regulation of hippo signaling"/>
    <property type="evidence" value="ECO:0007669"/>
    <property type="project" value="UniProtKB-ARBA"/>
</dbReference>
<evidence type="ECO:0000256" key="4">
    <source>
        <dbReference type="ARBA" id="ARBA00022553"/>
    </source>
</evidence>
<feature type="transmembrane region" description="Helical" evidence="19">
    <location>
        <begin position="2904"/>
        <end position="2926"/>
    </location>
</feature>
<comment type="subcellular location">
    <subcellularLocation>
        <location evidence="1">Cell membrane</location>
        <topology evidence="1">Single-pass type I membrane protein</topology>
    </subcellularLocation>
</comment>
<dbReference type="EMBL" id="CM014080">
    <property type="protein sequence ID" value="TKS68457.1"/>
    <property type="molecule type" value="Genomic_DNA"/>
</dbReference>
<dbReference type="PANTHER" id="PTHR24026:SF126">
    <property type="entry name" value="PROTOCADHERIN FAT 4"/>
    <property type="match status" value="1"/>
</dbReference>
<sequence>MRKGGMGATWLLRRLVLSLLCAQSLGQVFNLTLSVKEGLPAKTIVGDLCTGLRRPSTGFFISESRDSYVFRDLEIDADTGIISTAVILDRESRDKYEFVAATLTGEMIKVNIEVKDVNDHSPVFPSKEVNLEISELAPLGSRFHLEGAKDEDEGEFGTQGYRITESDAEDLLHLEYRSGSDNHPSLDLILTSKLDRETQDFYSINIEAFDGGNPARTGTLHVNIYVLDENDNPPVFTQTEYHASLSEDAPVMSAVCQVHATDLDLGDNSRITYEINRRQSDPNEVFSINETSGVVYLNKPLDYETQSFHELIISAKDNGAQPEYSSTFVGVKVLNINDNSPTINVLFLSETGDAVVSEAAGIGDYVARISVSDPDFDEGRITVTLVGGDGKFTLKQTDDFLYALCVSAELDREEKDLYELKLQASDFGNPPLSSEMVFLLRVADTNDCHPVFEKDVYLISIAEDAPQGSSLIQMKAQDADEGINSDVRYSILKSNQDSLISIDPESGLVTTAEALDRETQTEVWFLVVAADGGEPALSSTATVSVLVEDVNDNEPVFQQQLYNVSVPEHSDIGSCFLQVVATDADGPEFGTLLYSLSDGFDKQDKRPLFKIHPQSGELCVSQDIDRDSGHTAHDILIKAEDPGGLSAQTYVHIEVEDLNDNAPVFNPDEYTMSISSHAQPGTEILNVIATDRDSGRFGQVTYDVLPGDMSSLFALDKQTGMLFLTSTLTHLGEASVKLSITAQDGDGLTSVRPAEVTINVLRSAQAPAVFQRSRYTFTVPEDAPPGTSVGKVEAINPADFTESVSYRISSGDPQGLFSVHPQSGLISNVKPLDHESQPYALLVLQSYTDTSPVYSTTQVNITIADVNDNTPVFPKISDTITVSQNTLPGTVLFIAHAHDYDSGANGQVQYYLKSTRNGMFVVDHNLGTVTLNQSLQVDHQQRYSLEIVAKDEGEPSQSSTLTLTVKVDRTAAEDSLAFETLVYQVEIGEGYRKDSRVIQVRAHRSRGGHMSNSGLTYSLVAEAGFPPAPFRIHPKTGWLYLSRSLDYETESMFRFRVLATAREASLANITATATVTVLVLDINDNAPVFSHEVYYFTVSEGSSPQGLVGTVKAMDKDSGKNGQLSYILLSDGKFFRINAKTGEIINWVALDREQHSQHSLKVMVTDQGHPRLNATATVHILVTDINDNTPQFTHLSASKELNVQIRADLPAGSLVTNMFAKDLDAGENGTVTFSLVGFEKEGLGHFEIDSETGDVRTTELFAQNTEPYYTLKISAKDSGATPLEETAVIHIQVHGFEALHGRSDHQIVRRFTVKEDTEPATVIGSASVADKERFHYSISEGDGSIHFGIDGSSGEIYINQPLDYESAMQYFLVVRAEDAALTPGVNMSVLVNVMVEDVNDHTPWFPDKLVTFGLSEDATVGSLAFAFHARDADGTFPNSALRYSLTFDSELSAPSSRFPFQINPYTGSLTVAAPLDRETTPSFAFTVTATDQAKRKDERKATSVTAQVYLLDVNDNRPVFISADTVQVMEDAEVGSLMHHFVAIDGDLGENGVVSYVILAGNKKGFFTIEEKTGLLFLSAPLDYETQRFHRLTVRAVDHGLPSLSSTQTLTVEVGDVNDQSPVFSQSIYNATVAENRDPGEPVIRVSATDKDSEENAVVWYSLLPGPGYELFSINPYTGLITTTSYLDREQQQRFTLRVQARDSSTRPLTGTATVLCSVLDDNDNPPEFMQSSFQVSLPENLPPGVVHTAQASDPDHGENGTIHYSILGEDYRGCFTINSHTGVISTTQVLDREERQNYTLIIQARDYGPTPLNSSTQLQLVLLDQNDNIPSFTRKSYHASISEGLPAGAEVLHVSAFDPDEGSNGDVTYSLTEDSSQGAFSVDSLTGVIRTTRSLDRESRAQYTLRAVATDGCTQGPLSSVASVTIQVEDVNDNVPACDQNPINAWVSMRTLPNQIITTVTATDGDQGENGTIQFMLSDEENLFDINSDTGEISLRRRVRAGFSGRKLQVVVSDQGRPALTSTCLFFIHLKGEHEGLQFTNKVYNATIKENSRVGTWIAKVEASDQTNSRQRVTYTIFSGNEDHVFSINRHTGEIRLQKDNSLDFETNPQIHLVVLADNGLQTAHCRVSISLLDINDNAPVFEYNNYKTAVWEGQAHNTYIMQVFASDADSGMNGQIEYSILAGNHNEAFILDSVRGILATNALLDREITPSYKLVLQAVDRGNPPLSSITTIRVQVVDVNDNSPAIPPMEPVVIAENLPAGYMVTQVTANDVDLSPTITYSFSDNSSTNSPFAIDRYTGVITLTRALDYEEQTEYTLTVLASDSLHQTTGEVNVQVLDVNDNAPVFNKVSYQVELSELVSADTLVLSVSATDRDSGLNGEIKYRLLSSPLQGFYIEPNNGSVFTNKPLKTITNTNLMHLLVEAKDKGDPVQSTVTSIDVLILDTNDHAPLFHQDIYTLAVPEDTPTDITILTLSAEDQDWSPENTYLDYAIIRGNEEKRFCLEVKMVPVENQMRNVGKLVLCNPLDRETTENYALTVSVSDRGTPPLNSSAVVMVTVTDCNDNAPIFSSTEYHAQVSENSHVGTRLVQVTAQDPDLGTNGLLRYDIISGNSKGHLKLNSQSGLLLVNHSLDYEEDSKYTLTIRASDGGESSENRKVAFTVVFISVLDENDNTPYFMFPTVNCSVLENLPVFTHTCSVHAVDNDLGPYGQLTYSILSSCFMDYGSGSPEKKEAFTIDALTGDIHTRQTFDYERESEYCFVVEARDKGNKAATVRVQVTIKGVDEFSPVFTQKLYHFLLPQNAKPGETVGYVMAMDHDGGLDGLVEYSLVNSSPFFSINQKIGTIFVSDPVYRRRGSHASENMVKLVVSAGSPRMGSRTSNCLVYINISSSAEALTGVPLDAHMLSLSISLIMFLLVLLIFVGLVLRYKIKEAAIKKAAVIAANMNRGTGSFNRSGRKRRSNISLRDMKRPGILVTKMDISNPFNQSDSSGRGSAEGETAEDQEIKWIIEYPCRKIDESVQGNPTTEIPQTALPGDNISCQSLHVEPEHISSVNKCLVSGMASTESLHHFKEEGGGEGLLPGIPRMRDSEESMRMNGYVPLSEAQASADSLSSLVCLEEQLQGSYSWDNILDWEPRFQTLASVFTDIGMLPDEELQGGREELAAEASCLMYPPPLITGVAQPGIRTVPPRKPGRVPCLSRKPSYPKYAYSPLARNTGLTPSAMTPSFSPSLSSLTIRTPSASPVVSETGVGGIRLDSGPLTASLLEAEIQV</sequence>
<evidence type="ECO:0000256" key="1">
    <source>
        <dbReference type="ARBA" id="ARBA00004251"/>
    </source>
</evidence>
<dbReference type="GO" id="GO:0016477">
    <property type="term" value="P:cell migration"/>
    <property type="evidence" value="ECO:0007669"/>
    <property type="project" value="UniProtKB-ARBA"/>
</dbReference>
<keyword evidence="7" id="KW-0677">Repeat</keyword>
<keyword evidence="13" id="KW-0325">Glycoprotein</keyword>
<evidence type="ECO:0000256" key="13">
    <source>
        <dbReference type="ARBA" id="ARBA00023180"/>
    </source>
</evidence>
<feature type="domain" description="Cadherin" evidence="21">
    <location>
        <begin position="237"/>
        <end position="343"/>
    </location>
</feature>
<dbReference type="GO" id="GO:0016327">
    <property type="term" value="C:apicolateral plasma membrane"/>
    <property type="evidence" value="ECO:0007669"/>
    <property type="project" value="UniProtKB-ARBA"/>
</dbReference>
<dbReference type="FunFam" id="2.60.40.60:FF:000060">
    <property type="entry name" value="Putative cadherin-23"/>
    <property type="match status" value="1"/>
</dbReference>
<evidence type="ECO:0000256" key="12">
    <source>
        <dbReference type="ARBA" id="ARBA00023157"/>
    </source>
</evidence>
<dbReference type="FunFam" id="2.60.40.60:FF:000035">
    <property type="entry name" value="Protocadherin Fat 3"/>
    <property type="match status" value="1"/>
</dbReference>
<dbReference type="Proteomes" id="UP000298787">
    <property type="component" value="Chromosome 3"/>
</dbReference>
<evidence type="ECO:0000256" key="9">
    <source>
        <dbReference type="ARBA" id="ARBA00022889"/>
    </source>
</evidence>
<dbReference type="GO" id="GO:0003183">
    <property type="term" value="P:mitral valve morphogenesis"/>
    <property type="evidence" value="ECO:0007669"/>
    <property type="project" value="UniProtKB-ARBA"/>
</dbReference>
<keyword evidence="10 19" id="KW-1133">Transmembrane helix</keyword>
<dbReference type="STRING" id="240159.A0A4U5U2U8"/>
<feature type="domain" description="Cadherin" evidence="21">
    <location>
        <begin position="1520"/>
        <end position="1624"/>
    </location>
</feature>
<comment type="subunit">
    <text evidence="14">Heterophilic interaction with FAT4; this interaction affects their respective protein levels.</text>
</comment>
<dbReference type="InterPro" id="IPR015919">
    <property type="entry name" value="Cadherin-like_sf"/>
</dbReference>
<feature type="domain" description="Cadherin" evidence="21">
    <location>
        <begin position="2248"/>
        <end position="2348"/>
    </location>
</feature>
<dbReference type="Pfam" id="PF00028">
    <property type="entry name" value="Cadherin"/>
    <property type="match status" value="25"/>
</dbReference>
<feature type="signal peptide" evidence="20">
    <location>
        <begin position="1"/>
        <end position="26"/>
    </location>
</feature>
<name>A0A4U5U2U8_COLLU</name>
<feature type="domain" description="Cadherin" evidence="21">
    <location>
        <begin position="1940"/>
        <end position="2045"/>
    </location>
</feature>
<dbReference type="FunFam" id="2.60.40.60:FF:000275">
    <property type="entry name" value="Si:dkey-30k22.7"/>
    <property type="match status" value="1"/>
</dbReference>
<evidence type="ECO:0000256" key="16">
    <source>
        <dbReference type="ARBA" id="ARBA00079083"/>
    </source>
</evidence>
<evidence type="ECO:0000256" key="17">
    <source>
        <dbReference type="PROSITE-ProRule" id="PRU00043"/>
    </source>
</evidence>
<feature type="domain" description="Cadherin" evidence="21">
    <location>
        <begin position="453"/>
        <end position="557"/>
    </location>
</feature>
<feature type="domain" description="Cadherin" evidence="21">
    <location>
        <begin position="771"/>
        <end position="873"/>
    </location>
</feature>
<evidence type="ECO:0000256" key="3">
    <source>
        <dbReference type="ARBA" id="ARBA00022536"/>
    </source>
</evidence>
<dbReference type="FunFam" id="2.60.40.60:FF:000080">
    <property type="entry name" value="FAT atypical cadherin 1"/>
    <property type="match status" value="1"/>
</dbReference>
<feature type="domain" description="Cadherin" evidence="21">
    <location>
        <begin position="558"/>
        <end position="665"/>
    </location>
</feature>
<evidence type="ECO:0000256" key="11">
    <source>
        <dbReference type="ARBA" id="ARBA00023136"/>
    </source>
</evidence>
<feature type="domain" description="Cadherin" evidence="21">
    <location>
        <begin position="979"/>
        <end position="1089"/>
    </location>
</feature>
<feature type="domain" description="Cadherin" evidence="21">
    <location>
        <begin position="2144"/>
        <end position="2248"/>
    </location>
</feature>
<dbReference type="InterPro" id="IPR020894">
    <property type="entry name" value="Cadherin_CS"/>
</dbReference>
<keyword evidence="5 19" id="KW-0812">Transmembrane</keyword>
<evidence type="ECO:0000256" key="8">
    <source>
        <dbReference type="ARBA" id="ARBA00022837"/>
    </source>
</evidence>
<dbReference type="FunFam" id="2.60.40.60:FF:000020">
    <property type="entry name" value="Dachsous cadherin-related 1b"/>
    <property type="match status" value="9"/>
</dbReference>
<dbReference type="GO" id="GO:0003007">
    <property type="term" value="P:heart morphogenesis"/>
    <property type="evidence" value="ECO:0007669"/>
    <property type="project" value="UniProtKB-ARBA"/>
</dbReference>
<gene>
    <name evidence="22" type="ORF">D9C73_002519</name>
</gene>
<dbReference type="FunFam" id="2.60.40.60:FF:000033">
    <property type="entry name" value="FAT atypical cadherin 1"/>
    <property type="match status" value="1"/>
</dbReference>
<dbReference type="SMART" id="SM00112">
    <property type="entry name" value="CA"/>
    <property type="match status" value="27"/>
</dbReference>
<feature type="domain" description="Cadherin" evidence="21">
    <location>
        <begin position="2791"/>
        <end position="2901"/>
    </location>
</feature>
<keyword evidence="6 20" id="KW-0732">Signal</keyword>
<evidence type="ECO:0000256" key="10">
    <source>
        <dbReference type="ARBA" id="ARBA00022989"/>
    </source>
</evidence>
<dbReference type="PROSITE" id="PS00232">
    <property type="entry name" value="CADHERIN_1"/>
    <property type="match status" value="13"/>
</dbReference>
<evidence type="ECO:0000256" key="5">
    <source>
        <dbReference type="ARBA" id="ARBA00022692"/>
    </source>
</evidence>
<evidence type="ECO:0000256" key="18">
    <source>
        <dbReference type="SAM" id="MobiDB-lite"/>
    </source>
</evidence>
<dbReference type="FunFam" id="2.60.40.60:FF:000102">
    <property type="entry name" value="Dachsous cadherin-related 1b"/>
    <property type="match status" value="1"/>
</dbReference>
<feature type="domain" description="Cadherin" evidence="21">
    <location>
        <begin position="2454"/>
        <end position="2569"/>
    </location>
</feature>
<dbReference type="InterPro" id="IPR002126">
    <property type="entry name" value="Cadherin-like_dom"/>
</dbReference>
<dbReference type="FunFam" id="2.60.40.60:FF:000226">
    <property type="entry name" value="Dachsous, isoform B"/>
    <property type="match status" value="1"/>
</dbReference>
<feature type="domain" description="Cadherin" evidence="21">
    <location>
        <begin position="2685"/>
        <end position="2790"/>
    </location>
</feature>
<dbReference type="Gene3D" id="2.60.40.60">
    <property type="entry name" value="Cadherins"/>
    <property type="match status" value="27"/>
</dbReference>
<feature type="domain" description="Cadherin" evidence="21">
    <location>
        <begin position="348"/>
        <end position="452"/>
    </location>
</feature>
<dbReference type="FunFam" id="2.60.40.60:FF:000104">
    <property type="entry name" value="cadherin-23 isoform X1"/>
    <property type="match status" value="1"/>
</dbReference>
<dbReference type="PRINTS" id="PR00205">
    <property type="entry name" value="CADHERIN"/>
</dbReference>
<evidence type="ECO:0000259" key="21">
    <source>
        <dbReference type="PROSITE" id="PS50268"/>
    </source>
</evidence>
<keyword evidence="9" id="KW-0130">Cell adhesion</keyword>
<evidence type="ECO:0000256" key="20">
    <source>
        <dbReference type="SAM" id="SignalP"/>
    </source>
</evidence>
<evidence type="ECO:0000256" key="6">
    <source>
        <dbReference type="ARBA" id="ARBA00022729"/>
    </source>
</evidence>
<feature type="domain" description="Cadherin" evidence="21">
    <location>
        <begin position="1625"/>
        <end position="1729"/>
    </location>
</feature>